<reference evidence="2 3" key="1">
    <citation type="submission" date="2024-07" db="EMBL/GenBank/DDBJ databases">
        <title>Section-level genome sequencing and comparative genomics of Aspergillus sections Usti and Cavernicolus.</title>
        <authorList>
            <consortium name="Lawrence Berkeley National Laboratory"/>
            <person name="Nybo J.L."/>
            <person name="Vesth T.C."/>
            <person name="Theobald S."/>
            <person name="Frisvad J.C."/>
            <person name="Larsen T.O."/>
            <person name="Kjaerboelling I."/>
            <person name="Rothschild-Mancinelli K."/>
            <person name="Lyhne E.K."/>
            <person name="Kogle M.E."/>
            <person name="Barry K."/>
            <person name="Clum A."/>
            <person name="Na H."/>
            <person name="Ledsgaard L."/>
            <person name="Lin J."/>
            <person name="Lipzen A."/>
            <person name="Kuo A."/>
            <person name="Riley R."/>
            <person name="Mondo S."/>
            <person name="Labutti K."/>
            <person name="Haridas S."/>
            <person name="Pangalinan J."/>
            <person name="Salamov A.A."/>
            <person name="Simmons B.A."/>
            <person name="Magnuson J.K."/>
            <person name="Chen J."/>
            <person name="Drula E."/>
            <person name="Henrissat B."/>
            <person name="Wiebenga A."/>
            <person name="Lubbers R.J."/>
            <person name="Gomes A.C."/>
            <person name="Makela M.R."/>
            <person name="Stajich J."/>
            <person name="Grigoriev I.V."/>
            <person name="Mortensen U.H."/>
            <person name="De Vries R.P."/>
            <person name="Baker S.E."/>
            <person name="Andersen M.R."/>
        </authorList>
    </citation>
    <scope>NUCLEOTIDE SEQUENCE [LARGE SCALE GENOMIC DNA]</scope>
    <source>
        <strain evidence="2 3">CBS 209.92</strain>
    </source>
</reference>
<organism evidence="2 3">
    <name type="scientific">Aspergillus keveii</name>
    <dbReference type="NCBI Taxonomy" id="714993"/>
    <lineage>
        <taxon>Eukaryota</taxon>
        <taxon>Fungi</taxon>
        <taxon>Dikarya</taxon>
        <taxon>Ascomycota</taxon>
        <taxon>Pezizomycotina</taxon>
        <taxon>Eurotiomycetes</taxon>
        <taxon>Eurotiomycetidae</taxon>
        <taxon>Eurotiales</taxon>
        <taxon>Aspergillaceae</taxon>
        <taxon>Aspergillus</taxon>
        <taxon>Aspergillus subgen. Nidulantes</taxon>
    </lineage>
</organism>
<accession>A0ABR4GCG1</accession>
<feature type="compositionally biased region" description="Basic and acidic residues" evidence="1">
    <location>
        <begin position="60"/>
        <end position="75"/>
    </location>
</feature>
<dbReference type="EMBL" id="JBFTWV010000024">
    <property type="protein sequence ID" value="KAL2796687.1"/>
    <property type="molecule type" value="Genomic_DNA"/>
</dbReference>
<evidence type="ECO:0000256" key="1">
    <source>
        <dbReference type="SAM" id="MobiDB-lite"/>
    </source>
</evidence>
<feature type="compositionally biased region" description="Basic and acidic residues" evidence="1">
    <location>
        <begin position="28"/>
        <end position="40"/>
    </location>
</feature>
<protein>
    <recommendedName>
        <fullName evidence="4">RING finger domain protein</fullName>
    </recommendedName>
</protein>
<evidence type="ECO:0000313" key="2">
    <source>
        <dbReference type="EMBL" id="KAL2796687.1"/>
    </source>
</evidence>
<sequence length="231" mass="25685">MSNRRSHSDNALPSREIKKQGRISSMEDTVHEPKIKREAEASPSVLHAVPPASPPAVLPDHLDDNPTKASSDADTRPQLIPCVECAERLFSESPDGTLVGPLQCIYPDDDTACDECIRLDLPCNFLILPARATAARIQVMKPGKEAREASQDFADRLRATWAIYDETNGVVRELRDINRNVFRVVNELRENASKLPLDPGYLKDYWDAWYRAGDTEDEEAGEDVEDAAGLS</sequence>
<dbReference type="Proteomes" id="UP001610563">
    <property type="component" value="Unassembled WGS sequence"/>
</dbReference>
<evidence type="ECO:0000313" key="3">
    <source>
        <dbReference type="Proteomes" id="UP001610563"/>
    </source>
</evidence>
<evidence type="ECO:0008006" key="4">
    <source>
        <dbReference type="Google" id="ProtNLM"/>
    </source>
</evidence>
<comment type="caution">
    <text evidence="2">The sequence shown here is derived from an EMBL/GenBank/DDBJ whole genome shotgun (WGS) entry which is preliminary data.</text>
</comment>
<name>A0ABR4GCG1_9EURO</name>
<feature type="region of interest" description="Disordered" evidence="1">
    <location>
        <begin position="1"/>
        <end position="75"/>
    </location>
</feature>
<gene>
    <name evidence="2" type="ORF">BJX66DRAFT_335671</name>
</gene>
<keyword evidence="3" id="KW-1185">Reference proteome</keyword>
<feature type="compositionally biased region" description="Low complexity" evidence="1">
    <location>
        <begin position="41"/>
        <end position="50"/>
    </location>
</feature>
<proteinExistence type="predicted"/>